<dbReference type="RefSeq" id="WP_094026351.1">
    <property type="nucleotide sequence ID" value="NZ_NGAF01000009.1"/>
</dbReference>
<proteinExistence type="predicted"/>
<gene>
    <name evidence="4" type="ORF">B7C42_04413</name>
</gene>
<dbReference type="PANTHER" id="PTHR48106">
    <property type="entry name" value="QUINONE OXIDOREDUCTASE PIG3-RELATED"/>
    <property type="match status" value="1"/>
</dbReference>
<feature type="domain" description="Enoyl reductase (ER)" evidence="3">
    <location>
        <begin position="10"/>
        <end position="320"/>
    </location>
</feature>
<dbReference type="GO" id="GO:0070402">
    <property type="term" value="F:NADPH binding"/>
    <property type="evidence" value="ECO:0007669"/>
    <property type="project" value="TreeGrafter"/>
</dbReference>
<accession>A0A231H3X2</accession>
<dbReference type="InterPro" id="IPR011032">
    <property type="entry name" value="GroES-like_sf"/>
</dbReference>
<evidence type="ECO:0000313" key="4">
    <source>
        <dbReference type="EMBL" id="OXR43545.1"/>
    </source>
</evidence>
<dbReference type="SUPFAM" id="SSF51735">
    <property type="entry name" value="NAD(P)-binding Rossmann-fold domains"/>
    <property type="match status" value="1"/>
</dbReference>
<dbReference type="AlphaFoldDB" id="A0A231H3X2"/>
<comment type="caution">
    <text evidence="4">The sequence shown here is derived from an EMBL/GenBank/DDBJ whole genome shotgun (WGS) entry which is preliminary data.</text>
</comment>
<dbReference type="Pfam" id="PF00107">
    <property type="entry name" value="ADH_zinc_N"/>
    <property type="match status" value="1"/>
</dbReference>
<evidence type="ECO:0000259" key="3">
    <source>
        <dbReference type="SMART" id="SM00829"/>
    </source>
</evidence>
<dbReference type="GO" id="GO:0102523">
    <property type="term" value="F:2-chloroacrylate reductase activity"/>
    <property type="evidence" value="ECO:0007669"/>
    <property type="project" value="UniProtKB-EC"/>
</dbReference>
<dbReference type="Gene3D" id="3.40.50.720">
    <property type="entry name" value="NAD(P)-binding Rossmann-like Domain"/>
    <property type="match status" value="1"/>
</dbReference>
<sequence length="325" mass="33777">MQAIVMTEVGGPEVLVARDVDEPSPQPGEVLIRVEAVPVLYPETMLRSGMYPTPKPTPTVFGTQAVGVVTAVADDVDPEWKGQRVLLARNDFGSYAERMCAPAESAVRIPDGLASDAAAAVAMSGSVALALLEAAALTGTETVLIEAAATGIGGYLTQLAARSGAAHIIATAGGTAKTERARELGAHTVVDHRDPDWPRHLGARLDTTTVDVVFDSIGGESAAAVLDLMTPLRGRMLGYGWLSGAPAQLTTMDLIMRGLTFTGCSGPQWLAGVAAKRAAAFELAATGDLTVLIDSVLPLADAAEAHRRVDDRATFGTIILRPETA</sequence>
<dbReference type="InterPro" id="IPR013154">
    <property type="entry name" value="ADH-like_N"/>
</dbReference>
<dbReference type="Proteomes" id="UP000215506">
    <property type="component" value="Unassembled WGS sequence"/>
</dbReference>
<reference evidence="4 5" key="1">
    <citation type="submission" date="2017-07" db="EMBL/GenBank/DDBJ databases">
        <title>First draft Genome Sequence of Nocardia cerradoensis isolated from human infection.</title>
        <authorList>
            <person name="Carrasco G."/>
        </authorList>
    </citation>
    <scope>NUCLEOTIDE SEQUENCE [LARGE SCALE GENOMIC DNA]</scope>
    <source>
        <strain evidence="4 5">CNM20130759</strain>
    </source>
</reference>
<dbReference type="GO" id="GO:0016651">
    <property type="term" value="F:oxidoreductase activity, acting on NAD(P)H"/>
    <property type="evidence" value="ECO:0007669"/>
    <property type="project" value="TreeGrafter"/>
</dbReference>
<name>A0A231H3X2_9NOCA</name>
<keyword evidence="1" id="KW-0521">NADP</keyword>
<dbReference type="SUPFAM" id="SSF50129">
    <property type="entry name" value="GroES-like"/>
    <property type="match status" value="1"/>
</dbReference>
<evidence type="ECO:0000256" key="1">
    <source>
        <dbReference type="ARBA" id="ARBA00022857"/>
    </source>
</evidence>
<keyword evidence="2 4" id="KW-0560">Oxidoreductase</keyword>
<evidence type="ECO:0000256" key="2">
    <source>
        <dbReference type="ARBA" id="ARBA00023002"/>
    </source>
</evidence>
<organism evidence="4 5">
    <name type="scientific">Nocardia cerradoensis</name>
    <dbReference type="NCBI Taxonomy" id="85688"/>
    <lineage>
        <taxon>Bacteria</taxon>
        <taxon>Bacillati</taxon>
        <taxon>Actinomycetota</taxon>
        <taxon>Actinomycetes</taxon>
        <taxon>Mycobacteriales</taxon>
        <taxon>Nocardiaceae</taxon>
        <taxon>Nocardia</taxon>
    </lineage>
</organism>
<evidence type="ECO:0000313" key="5">
    <source>
        <dbReference type="Proteomes" id="UP000215506"/>
    </source>
</evidence>
<dbReference type="InterPro" id="IPR020843">
    <property type="entry name" value="ER"/>
</dbReference>
<dbReference type="Gene3D" id="3.90.180.10">
    <property type="entry name" value="Medium-chain alcohol dehydrogenases, catalytic domain"/>
    <property type="match status" value="1"/>
</dbReference>
<dbReference type="InterPro" id="IPR036291">
    <property type="entry name" value="NAD(P)-bd_dom_sf"/>
</dbReference>
<dbReference type="EMBL" id="NGAF01000009">
    <property type="protein sequence ID" value="OXR43545.1"/>
    <property type="molecule type" value="Genomic_DNA"/>
</dbReference>
<keyword evidence="5" id="KW-1185">Reference proteome</keyword>
<dbReference type="PANTHER" id="PTHR48106:SF18">
    <property type="entry name" value="QUINONE OXIDOREDUCTASE PIG3"/>
    <property type="match status" value="1"/>
</dbReference>
<protein>
    <submittedName>
        <fullName evidence="4">2-haloacrylate reductase</fullName>
        <ecNumber evidence="4">1.3.1.103</ecNumber>
    </submittedName>
</protein>
<dbReference type="EC" id="1.3.1.103" evidence="4"/>
<dbReference type="Pfam" id="PF08240">
    <property type="entry name" value="ADH_N"/>
    <property type="match status" value="1"/>
</dbReference>
<dbReference type="SMART" id="SM00829">
    <property type="entry name" value="PKS_ER"/>
    <property type="match status" value="1"/>
</dbReference>
<dbReference type="InterPro" id="IPR013149">
    <property type="entry name" value="ADH-like_C"/>
</dbReference>